<evidence type="ECO:0000256" key="2">
    <source>
        <dbReference type="ARBA" id="ARBA00008974"/>
    </source>
</evidence>
<evidence type="ECO:0000313" key="7">
    <source>
        <dbReference type="EMBL" id="KQL45780.1"/>
    </source>
</evidence>
<organism evidence="7 8">
    <name type="scientific">Brevibacillus choshinensis</name>
    <dbReference type="NCBI Taxonomy" id="54911"/>
    <lineage>
        <taxon>Bacteria</taxon>
        <taxon>Bacillati</taxon>
        <taxon>Bacillota</taxon>
        <taxon>Bacilli</taxon>
        <taxon>Bacillales</taxon>
        <taxon>Paenibacillaceae</taxon>
        <taxon>Brevibacillus</taxon>
    </lineage>
</organism>
<dbReference type="RefSeq" id="WP_055744846.1">
    <property type="nucleotide sequence ID" value="NZ_LJJB01000010.1"/>
</dbReference>
<proteinExistence type="inferred from homology"/>
<gene>
    <name evidence="7" type="ORF">AN963_12090</name>
</gene>
<feature type="transmembrane region" description="Helical" evidence="6">
    <location>
        <begin position="318"/>
        <end position="340"/>
    </location>
</feature>
<feature type="transmembrane region" description="Helical" evidence="6">
    <location>
        <begin position="463"/>
        <end position="479"/>
    </location>
</feature>
<dbReference type="Pfam" id="PF02133">
    <property type="entry name" value="Transp_cyt_pur"/>
    <property type="match status" value="1"/>
</dbReference>
<dbReference type="InterPro" id="IPR001248">
    <property type="entry name" value="Pur-cyt_permease"/>
</dbReference>
<feature type="transmembrane region" description="Helical" evidence="6">
    <location>
        <begin position="72"/>
        <end position="89"/>
    </location>
</feature>
<name>A0ABR5N598_BRECH</name>
<evidence type="ECO:0000256" key="1">
    <source>
        <dbReference type="ARBA" id="ARBA00004141"/>
    </source>
</evidence>
<keyword evidence="5 6" id="KW-0472">Membrane</keyword>
<sequence>MAQVEWKAAQEEAAREEWKSYGYSEDILPKSTAQRDWGTFSYITVWMGAVHNIMSYMTVAGFFALGLSVPEVFMAVMLSAIIVSAGYVLNGYSASKYGIPFAMLLRDSFGVKGSVIPALCRGLVAGVVFFGATTVVGAQSLNVIFAKIFPGYMTWGAGFDIFGLDFPTMLSYILLWLVTVLLFLGGMNILSVFSKYSSPVVYIFIIGAAIWAIWIAGGIGPIMDYVPVKPMENGLVFIACVSALVSNWAGPIVNIADLTQRAKTPRAPMIGLPIGMIVSYVLFAITCIGLIVGTEIAFGQPIFNIVDAIGKIENPFAVIVLILALNVGATGFVVFGNLLPAGLQMTALLPKWFTVKSAGIWTAVIGTLILPWKLVSSTETLYLFYSFIGSMYGPIAGIMLSSYYIERKRRLNLSTMYVKPGDNGEYSNGYNVVACTIMAISFILPMSGAFLKNVPLLSTLNQFAFFSGLILSFVLYTLCHRMNKPNGSVS</sequence>
<dbReference type="EMBL" id="LJJB01000010">
    <property type="protein sequence ID" value="KQL45780.1"/>
    <property type="molecule type" value="Genomic_DNA"/>
</dbReference>
<dbReference type="Gene3D" id="1.10.4160.10">
    <property type="entry name" value="Hydantoin permease"/>
    <property type="match status" value="1"/>
</dbReference>
<evidence type="ECO:0000256" key="4">
    <source>
        <dbReference type="ARBA" id="ARBA00022989"/>
    </source>
</evidence>
<feature type="transmembrane region" description="Helical" evidence="6">
    <location>
        <begin position="235"/>
        <end position="256"/>
    </location>
</feature>
<feature type="transmembrane region" description="Helical" evidence="6">
    <location>
        <begin position="169"/>
        <end position="193"/>
    </location>
</feature>
<keyword evidence="8" id="KW-1185">Reference proteome</keyword>
<evidence type="ECO:0000313" key="8">
    <source>
        <dbReference type="Proteomes" id="UP000051063"/>
    </source>
</evidence>
<feature type="transmembrane region" description="Helical" evidence="6">
    <location>
        <begin position="382"/>
        <end position="405"/>
    </location>
</feature>
<dbReference type="Proteomes" id="UP000051063">
    <property type="component" value="Unassembled WGS sequence"/>
</dbReference>
<evidence type="ECO:0000256" key="5">
    <source>
        <dbReference type="ARBA" id="ARBA00023136"/>
    </source>
</evidence>
<feature type="transmembrane region" description="Helical" evidence="6">
    <location>
        <begin position="200"/>
        <end position="223"/>
    </location>
</feature>
<feature type="transmembrane region" description="Helical" evidence="6">
    <location>
        <begin position="40"/>
        <end position="66"/>
    </location>
</feature>
<feature type="transmembrane region" description="Helical" evidence="6">
    <location>
        <begin position="277"/>
        <end position="298"/>
    </location>
</feature>
<comment type="caution">
    <text evidence="7">The sequence shown here is derived from an EMBL/GenBank/DDBJ whole genome shotgun (WGS) entry which is preliminary data.</text>
</comment>
<reference evidence="7 8" key="1">
    <citation type="submission" date="2015-09" db="EMBL/GenBank/DDBJ databases">
        <title>Genome sequencing project for genomic taxonomy and phylogenomics of Bacillus-like bacteria.</title>
        <authorList>
            <person name="Liu B."/>
            <person name="Wang J."/>
            <person name="Zhu Y."/>
            <person name="Liu G."/>
            <person name="Chen Q."/>
            <person name="Chen Z."/>
            <person name="Lan J."/>
            <person name="Che J."/>
            <person name="Ge C."/>
            <person name="Shi H."/>
            <person name="Pan Z."/>
            <person name="Liu X."/>
        </authorList>
    </citation>
    <scope>NUCLEOTIDE SEQUENCE [LARGE SCALE GENOMIC DNA]</scope>
    <source>
        <strain evidence="7 8">DSM 8552</strain>
    </source>
</reference>
<evidence type="ECO:0000256" key="3">
    <source>
        <dbReference type="ARBA" id="ARBA00022692"/>
    </source>
</evidence>
<evidence type="ECO:0000256" key="6">
    <source>
        <dbReference type="SAM" id="Phobius"/>
    </source>
</evidence>
<dbReference type="PANTHER" id="PTHR30618:SF0">
    <property type="entry name" value="PURINE-URACIL PERMEASE NCS1"/>
    <property type="match status" value="1"/>
</dbReference>
<feature type="transmembrane region" description="Helical" evidence="6">
    <location>
        <begin position="122"/>
        <end position="149"/>
    </location>
</feature>
<accession>A0ABR5N598</accession>
<dbReference type="PANTHER" id="PTHR30618">
    <property type="entry name" value="NCS1 FAMILY PURINE/PYRIMIDINE TRANSPORTER"/>
    <property type="match status" value="1"/>
</dbReference>
<feature type="transmembrane region" description="Helical" evidence="6">
    <location>
        <begin position="352"/>
        <end position="370"/>
    </location>
</feature>
<dbReference type="InterPro" id="IPR045225">
    <property type="entry name" value="Uracil/uridine/allantoin_perm"/>
</dbReference>
<protein>
    <submittedName>
        <fullName evidence="7">Allantoin transporter</fullName>
    </submittedName>
</protein>
<comment type="subcellular location">
    <subcellularLocation>
        <location evidence="1">Membrane</location>
        <topology evidence="1">Multi-pass membrane protein</topology>
    </subcellularLocation>
</comment>
<keyword evidence="4 6" id="KW-1133">Transmembrane helix</keyword>
<keyword evidence="3 6" id="KW-0812">Transmembrane</keyword>
<feature type="transmembrane region" description="Helical" evidence="6">
    <location>
        <begin position="426"/>
        <end position="451"/>
    </location>
</feature>
<comment type="similarity">
    <text evidence="2">Belongs to the purine-cytosine permease (2.A.39) family.</text>
</comment>